<dbReference type="InterPro" id="IPR029058">
    <property type="entry name" value="AB_hydrolase_fold"/>
</dbReference>
<evidence type="ECO:0000313" key="1">
    <source>
        <dbReference type="EMBL" id="AVM02063.1"/>
    </source>
</evidence>
<dbReference type="Proteomes" id="UP000239814">
    <property type="component" value="Chromosome"/>
</dbReference>
<dbReference type="AlphaFoldDB" id="A0A2S0KK73"/>
<accession>A0A2S0KK73</accession>
<reference evidence="1 2" key="1">
    <citation type="submission" date="2018-03" db="EMBL/GenBank/DDBJ databases">
        <title>Characteristics and genome of n-alkane degrading marine bacteria Gordonia iterans isolated from crude oil contaminated in Tae-an, South Korea.</title>
        <authorList>
            <person name="Lee S.-S."/>
            <person name="Kim H."/>
        </authorList>
    </citation>
    <scope>NUCLEOTIDE SEQUENCE [LARGE SCALE GENOMIC DNA]</scope>
    <source>
        <strain evidence="1 2">Co17</strain>
    </source>
</reference>
<proteinExistence type="predicted"/>
<dbReference type="OrthoDB" id="4772420at2"/>
<dbReference type="KEGG" id="git:C6V83_06460"/>
<sequence length="301" mass="31163">MKQLARRGPHKVDRGDLGIVGLSGQVFAPRTGKDLPALAFGHAWLRGSRAYRDLMFHLASWGIVVAAPDSEQGPLASDIELGTDLRAALTVVQSVQLGTAGAITVNPERVGLAGHGFGAAAAVRAASVEALLGRPQIPVKALVTLFPAPTTSSLLPAAQTVTAPALIVAGADEIDSMTGNALALAHALGGEVVLRTLLGADARGLLEKPTLTSLIGFNGAERKIHAAVRAQVTGYVLHRLTDNPAYAAFADPDAAMGDLVAVDPATQRPADVDHFSQLLGVAPFKPDADEDPRAQRSLRSA</sequence>
<dbReference type="PANTHER" id="PTHR33428:SF14">
    <property type="entry name" value="CARBOXYLESTERASE TYPE B DOMAIN-CONTAINING PROTEIN"/>
    <property type="match status" value="1"/>
</dbReference>
<protein>
    <submittedName>
        <fullName evidence="1">Alpha/beta hydrolase</fullName>
    </submittedName>
</protein>
<dbReference type="EMBL" id="CP027433">
    <property type="protein sequence ID" value="AVM02063.1"/>
    <property type="molecule type" value="Genomic_DNA"/>
</dbReference>
<dbReference type="PANTHER" id="PTHR33428">
    <property type="entry name" value="CHLOROPHYLLASE-2, CHLOROPLASTIC"/>
    <property type="match status" value="1"/>
</dbReference>
<keyword evidence="2" id="KW-1185">Reference proteome</keyword>
<dbReference type="GO" id="GO:0016787">
    <property type="term" value="F:hydrolase activity"/>
    <property type="evidence" value="ECO:0007669"/>
    <property type="project" value="UniProtKB-KW"/>
</dbReference>
<keyword evidence="1" id="KW-0378">Hydrolase</keyword>
<dbReference type="Gene3D" id="3.40.50.1820">
    <property type="entry name" value="alpha/beta hydrolase"/>
    <property type="match status" value="1"/>
</dbReference>
<dbReference type="SUPFAM" id="SSF53474">
    <property type="entry name" value="alpha/beta-Hydrolases"/>
    <property type="match status" value="1"/>
</dbReference>
<name>A0A2S0KK73_9ACTN</name>
<evidence type="ECO:0000313" key="2">
    <source>
        <dbReference type="Proteomes" id="UP000239814"/>
    </source>
</evidence>
<gene>
    <name evidence="1" type="ORF">C6V83_06460</name>
</gene>
<organism evidence="1 2">
    <name type="scientific">Gordonia iterans</name>
    <dbReference type="NCBI Taxonomy" id="1004901"/>
    <lineage>
        <taxon>Bacteria</taxon>
        <taxon>Bacillati</taxon>
        <taxon>Actinomycetota</taxon>
        <taxon>Actinomycetes</taxon>
        <taxon>Mycobacteriales</taxon>
        <taxon>Gordoniaceae</taxon>
        <taxon>Gordonia</taxon>
    </lineage>
</organism>